<reference evidence="3" key="1">
    <citation type="submission" date="2021-01" db="EMBL/GenBank/DDBJ databases">
        <authorList>
            <person name="Bezrukov I."/>
        </authorList>
    </citation>
    <scope>NUCLEOTIDE SEQUENCE</scope>
</reference>
<evidence type="ECO:0000259" key="1">
    <source>
        <dbReference type="Pfam" id="PF14111"/>
    </source>
</evidence>
<evidence type="ECO:0000313" key="3">
    <source>
        <dbReference type="EMBL" id="CAE6068568.1"/>
    </source>
</evidence>
<dbReference type="InterPro" id="IPR040256">
    <property type="entry name" value="At4g02000-like"/>
</dbReference>
<sequence length="377" mass="43356">MDLDKAIQDLSISDDKPLVLSNLPKYCSTERNSCSIMGRFLNPEAQRMSNWILDMPRIWRLYNRVRGVALSKDRFQFIFKSEEDLDGILKIGVWTQDDWCVVMEKWLENPPPDYLMFLPIWVRLRNLPVNYYTKDTIEDIAACVGKVLQVALDLEKSQVQDYVRVQVLLNVSNPLRNSKEVQLPTGEIVIISFDYERVRKRCFNCQRLSHDKTRCPFKLSTSPKVSSVVSEEKLKEKEVINKDFHMQLSTPSPMKFMADAMKKYGDSKVVSNSLEENFEEDLSDLELFVGFKTGSCEASSSANGNKKDAASKVKTSWQRNSKSAKELLMKEKVSNFDSKEKFDRVFKRKAQFADTEVSKGMDLHGEEQGMTIGFNAN</sequence>
<dbReference type="Proteomes" id="UP000682877">
    <property type="component" value="Chromosome 5"/>
</dbReference>
<dbReference type="PANTHER" id="PTHR31286:SF178">
    <property type="entry name" value="DUF4283 DOMAIN-CONTAINING PROTEIN"/>
    <property type="match status" value="1"/>
</dbReference>
<feature type="domain" description="Zinc knuckle CX2CX4HX4C" evidence="2">
    <location>
        <begin position="170"/>
        <end position="217"/>
    </location>
</feature>
<feature type="domain" description="DUF4283" evidence="1">
    <location>
        <begin position="29"/>
        <end position="109"/>
    </location>
</feature>
<dbReference type="Pfam" id="PF14111">
    <property type="entry name" value="DUF4283"/>
    <property type="match status" value="1"/>
</dbReference>
<proteinExistence type="predicted"/>
<keyword evidence="4" id="KW-1185">Reference proteome</keyword>
<dbReference type="InterPro" id="IPR025836">
    <property type="entry name" value="Zn_knuckle_CX2CX4HX4C"/>
</dbReference>
<accession>A0A8S2AAW9</accession>
<dbReference type="AlphaFoldDB" id="A0A8S2AAW9"/>
<dbReference type="Pfam" id="PF14392">
    <property type="entry name" value="zf-CCHC_4"/>
    <property type="match status" value="1"/>
</dbReference>
<name>A0A8S2AAW9_ARAAE</name>
<gene>
    <name evidence="3" type="ORF">AARE701A_LOCUS12065</name>
</gene>
<dbReference type="EMBL" id="LR999455">
    <property type="protein sequence ID" value="CAE6068568.1"/>
    <property type="molecule type" value="Genomic_DNA"/>
</dbReference>
<evidence type="ECO:0008006" key="5">
    <source>
        <dbReference type="Google" id="ProtNLM"/>
    </source>
</evidence>
<protein>
    <recommendedName>
        <fullName evidence="5">DUF4283 domain-containing protein</fullName>
    </recommendedName>
</protein>
<evidence type="ECO:0000313" key="4">
    <source>
        <dbReference type="Proteomes" id="UP000682877"/>
    </source>
</evidence>
<dbReference type="PANTHER" id="PTHR31286">
    <property type="entry name" value="GLYCINE-RICH CELL WALL STRUCTURAL PROTEIN 1.8-LIKE"/>
    <property type="match status" value="1"/>
</dbReference>
<organism evidence="3 4">
    <name type="scientific">Arabidopsis arenosa</name>
    <name type="common">Sand rock-cress</name>
    <name type="synonym">Cardaminopsis arenosa</name>
    <dbReference type="NCBI Taxonomy" id="38785"/>
    <lineage>
        <taxon>Eukaryota</taxon>
        <taxon>Viridiplantae</taxon>
        <taxon>Streptophyta</taxon>
        <taxon>Embryophyta</taxon>
        <taxon>Tracheophyta</taxon>
        <taxon>Spermatophyta</taxon>
        <taxon>Magnoliopsida</taxon>
        <taxon>eudicotyledons</taxon>
        <taxon>Gunneridae</taxon>
        <taxon>Pentapetalae</taxon>
        <taxon>rosids</taxon>
        <taxon>malvids</taxon>
        <taxon>Brassicales</taxon>
        <taxon>Brassicaceae</taxon>
        <taxon>Camelineae</taxon>
        <taxon>Arabidopsis</taxon>
    </lineage>
</organism>
<dbReference type="InterPro" id="IPR025558">
    <property type="entry name" value="DUF4283"/>
</dbReference>
<evidence type="ECO:0000259" key="2">
    <source>
        <dbReference type="Pfam" id="PF14392"/>
    </source>
</evidence>